<feature type="compositionally biased region" description="Basic and acidic residues" evidence="1">
    <location>
        <begin position="51"/>
        <end position="77"/>
    </location>
</feature>
<reference evidence="2 3" key="1">
    <citation type="submission" date="2024-09" db="EMBL/GenBank/DDBJ databases">
        <title>Chromosome-scale assembly of Riccia fluitans.</title>
        <authorList>
            <person name="Paukszto L."/>
            <person name="Sawicki J."/>
            <person name="Karawczyk K."/>
            <person name="Piernik-Szablinska J."/>
            <person name="Szczecinska M."/>
            <person name="Mazdziarz M."/>
        </authorList>
    </citation>
    <scope>NUCLEOTIDE SEQUENCE [LARGE SCALE GENOMIC DNA]</scope>
    <source>
        <strain evidence="2">Rf_01</strain>
        <tissue evidence="2">Aerial parts of the thallus</tissue>
    </source>
</reference>
<protein>
    <submittedName>
        <fullName evidence="2">Uncharacterized protein</fullName>
    </submittedName>
</protein>
<comment type="caution">
    <text evidence="2">The sequence shown here is derived from an EMBL/GenBank/DDBJ whole genome shotgun (WGS) entry which is preliminary data.</text>
</comment>
<dbReference type="AlphaFoldDB" id="A0ABD1YBM6"/>
<evidence type="ECO:0000313" key="2">
    <source>
        <dbReference type="EMBL" id="KAL2623814.1"/>
    </source>
</evidence>
<dbReference type="EMBL" id="JBHFFA010000005">
    <property type="protein sequence ID" value="KAL2623814.1"/>
    <property type="molecule type" value="Genomic_DNA"/>
</dbReference>
<name>A0ABD1YBM6_9MARC</name>
<evidence type="ECO:0000256" key="1">
    <source>
        <dbReference type="SAM" id="MobiDB-lite"/>
    </source>
</evidence>
<accession>A0ABD1YBM6</accession>
<dbReference type="Proteomes" id="UP001605036">
    <property type="component" value="Unassembled WGS sequence"/>
</dbReference>
<feature type="region of interest" description="Disordered" evidence="1">
    <location>
        <begin position="1"/>
        <end position="100"/>
    </location>
</feature>
<sequence>MPSMTSSNHNRRSTYDRLGIRASSNRSDTGGSEYPPHGNTMTDGGCRQMSHHHEENLTREEEEAMARHAPATERLGEEEGNSLPQVEERDSQGASLNQDD</sequence>
<organism evidence="2 3">
    <name type="scientific">Riccia fluitans</name>
    <dbReference type="NCBI Taxonomy" id="41844"/>
    <lineage>
        <taxon>Eukaryota</taxon>
        <taxon>Viridiplantae</taxon>
        <taxon>Streptophyta</taxon>
        <taxon>Embryophyta</taxon>
        <taxon>Marchantiophyta</taxon>
        <taxon>Marchantiopsida</taxon>
        <taxon>Marchantiidae</taxon>
        <taxon>Marchantiales</taxon>
        <taxon>Ricciaceae</taxon>
        <taxon>Riccia</taxon>
    </lineage>
</organism>
<keyword evidence="3" id="KW-1185">Reference proteome</keyword>
<gene>
    <name evidence="2" type="ORF">R1flu_008059</name>
</gene>
<evidence type="ECO:0000313" key="3">
    <source>
        <dbReference type="Proteomes" id="UP001605036"/>
    </source>
</evidence>
<proteinExistence type="predicted"/>